<reference evidence="1 2" key="1">
    <citation type="submission" date="2015-07" db="EMBL/GenBank/DDBJ databases">
        <title>Comparative genomics of the Sigatoka disease complex on banana suggests a link between parallel evolutionary changes in Pseudocercospora fijiensis and Pseudocercospora eumusae and increased virulence on the banana host.</title>
        <authorList>
            <person name="Chang T.-C."/>
            <person name="Salvucci A."/>
            <person name="Crous P.W."/>
            <person name="Stergiopoulos I."/>
        </authorList>
    </citation>
    <scope>NUCLEOTIDE SEQUENCE [LARGE SCALE GENOMIC DNA]</scope>
    <source>
        <strain evidence="1 2">CBS 114824</strain>
    </source>
</reference>
<organism evidence="1 2">
    <name type="scientific">Pseudocercospora eumusae</name>
    <dbReference type="NCBI Taxonomy" id="321146"/>
    <lineage>
        <taxon>Eukaryota</taxon>
        <taxon>Fungi</taxon>
        <taxon>Dikarya</taxon>
        <taxon>Ascomycota</taxon>
        <taxon>Pezizomycotina</taxon>
        <taxon>Dothideomycetes</taxon>
        <taxon>Dothideomycetidae</taxon>
        <taxon>Mycosphaerellales</taxon>
        <taxon>Mycosphaerellaceae</taxon>
        <taxon>Pseudocercospora</taxon>
    </lineage>
</organism>
<sequence>MLMELEMLEVDVDKLIDAVDGREETIEELEELFSQIDRSVDLSVSMHSTYLKLIVEEANEAVRLFIVGSNGSVDDIARNPPEVVKQDDPKLSLLVC</sequence>
<gene>
    <name evidence="1" type="ORF">AC578_3971</name>
</gene>
<dbReference type="Proteomes" id="UP000070133">
    <property type="component" value="Unassembled WGS sequence"/>
</dbReference>
<name>A0A139HLP4_9PEZI</name>
<evidence type="ECO:0000313" key="1">
    <source>
        <dbReference type="EMBL" id="KXT03360.1"/>
    </source>
</evidence>
<proteinExistence type="predicted"/>
<dbReference type="AlphaFoldDB" id="A0A139HLP4"/>
<accession>A0A139HLP4</accession>
<dbReference type="EMBL" id="LFZN01000031">
    <property type="protein sequence ID" value="KXT03360.1"/>
    <property type="molecule type" value="Genomic_DNA"/>
</dbReference>
<keyword evidence="2" id="KW-1185">Reference proteome</keyword>
<comment type="caution">
    <text evidence="1">The sequence shown here is derived from an EMBL/GenBank/DDBJ whole genome shotgun (WGS) entry which is preliminary data.</text>
</comment>
<protein>
    <submittedName>
        <fullName evidence="1">Uncharacterized protein</fullName>
    </submittedName>
</protein>
<evidence type="ECO:0000313" key="2">
    <source>
        <dbReference type="Proteomes" id="UP000070133"/>
    </source>
</evidence>